<keyword evidence="3" id="KW-1185">Reference proteome</keyword>
<name>A0A2P8E389_9BACT</name>
<evidence type="ECO:0000313" key="3">
    <source>
        <dbReference type="Proteomes" id="UP000240708"/>
    </source>
</evidence>
<keyword evidence="2" id="KW-0031">Aminopeptidase</keyword>
<dbReference type="SUPFAM" id="SSF55920">
    <property type="entry name" value="Creatinase/aminopeptidase"/>
    <property type="match status" value="1"/>
</dbReference>
<dbReference type="Gene3D" id="3.90.230.10">
    <property type="entry name" value="Creatinase/methionine aminopeptidase superfamily"/>
    <property type="match status" value="1"/>
</dbReference>
<dbReference type="RefSeq" id="WP_106567597.1">
    <property type="nucleotide sequence ID" value="NZ_PYGF01000006.1"/>
</dbReference>
<feature type="domain" description="Peptidase M24" evidence="1">
    <location>
        <begin position="203"/>
        <end position="405"/>
    </location>
</feature>
<reference evidence="2 3" key="1">
    <citation type="submission" date="2018-03" db="EMBL/GenBank/DDBJ databases">
        <title>Genomic Encyclopedia of Archaeal and Bacterial Type Strains, Phase II (KMG-II): from individual species to whole genera.</title>
        <authorList>
            <person name="Goeker M."/>
        </authorList>
    </citation>
    <scope>NUCLEOTIDE SEQUENCE [LARGE SCALE GENOMIC DNA]</scope>
    <source>
        <strain evidence="2 3">DSM 28057</strain>
    </source>
</reference>
<dbReference type="InterPro" id="IPR036005">
    <property type="entry name" value="Creatinase/aminopeptidase-like"/>
</dbReference>
<keyword evidence="2" id="KW-0645">Protease</keyword>
<evidence type="ECO:0000313" key="2">
    <source>
        <dbReference type="EMBL" id="PSL03924.1"/>
    </source>
</evidence>
<accession>A0A2P8E389</accession>
<protein>
    <submittedName>
        <fullName evidence="2">Xaa-Pro aminopeptidase</fullName>
    </submittedName>
</protein>
<dbReference type="EMBL" id="PYGF01000006">
    <property type="protein sequence ID" value="PSL03924.1"/>
    <property type="molecule type" value="Genomic_DNA"/>
</dbReference>
<sequence>MDKKRLLTLLILFLMSASIAFSQKFHILSQREQAAVIDKWLEERIETLLPSLMDRAGIDMWLIISREYNEDPVIRTFLPATWHAARRRTMLLIYKAPGASNVEALAVARYDVGKSFKKAWEPETQPDQWKQLTDLIVERNPNKIGINMSKDYGHADGLNLTEYNTLMEYLPENYHSKVVSAQNLAVGWLETRTDAEMATYRHIQSIANDIIADGLSEKVITPGVTTTEDVQWWYRERIKELKLDTWFHPSVDIQRADPTNKESERNFAVKAASEVIMPGDMLHIDFGITYLRLNTDTQQLAYVLKPGEDDVPQYLKEAFKIGNRLQDILTSNFVKGRTGNDILRETRKQMDREGIRGSIYSHPLGTHGHASGPTIGMWDNQGDTPGAGDYPLYPNTLYAIELNAVVFVKEWNKDLRVMLEEGAFFDGQKVTYLNGRQREIMPIPRPQPHLKNR</sequence>
<comment type="caution">
    <text evidence="2">The sequence shown here is derived from an EMBL/GenBank/DDBJ whole genome shotgun (WGS) entry which is preliminary data.</text>
</comment>
<organism evidence="2 3">
    <name type="scientific">Cecembia rubra</name>
    <dbReference type="NCBI Taxonomy" id="1485585"/>
    <lineage>
        <taxon>Bacteria</taxon>
        <taxon>Pseudomonadati</taxon>
        <taxon>Bacteroidota</taxon>
        <taxon>Cytophagia</taxon>
        <taxon>Cytophagales</taxon>
        <taxon>Cyclobacteriaceae</taxon>
        <taxon>Cecembia</taxon>
    </lineage>
</organism>
<evidence type="ECO:0000259" key="1">
    <source>
        <dbReference type="Pfam" id="PF00557"/>
    </source>
</evidence>
<dbReference type="Proteomes" id="UP000240708">
    <property type="component" value="Unassembled WGS sequence"/>
</dbReference>
<dbReference type="InterPro" id="IPR000994">
    <property type="entry name" value="Pept_M24"/>
</dbReference>
<dbReference type="GO" id="GO:0004177">
    <property type="term" value="F:aminopeptidase activity"/>
    <property type="evidence" value="ECO:0007669"/>
    <property type="project" value="UniProtKB-KW"/>
</dbReference>
<dbReference type="Pfam" id="PF00557">
    <property type="entry name" value="Peptidase_M24"/>
    <property type="match status" value="1"/>
</dbReference>
<gene>
    <name evidence="2" type="ORF">CLV48_106165</name>
</gene>
<dbReference type="AlphaFoldDB" id="A0A2P8E389"/>
<keyword evidence="2" id="KW-0378">Hydrolase</keyword>
<proteinExistence type="predicted"/>
<dbReference type="OrthoDB" id="9765815at2"/>